<dbReference type="RefSeq" id="WP_260045898.1">
    <property type="nucleotide sequence ID" value="NZ_JANZXA010000005.1"/>
</dbReference>
<gene>
    <name evidence="1" type="ORF">NZK81_09570</name>
</gene>
<sequence length="63" mass="6881">MQRKGKAASFVVPGTRFVIASGEAERQSRVGANRPGLPFGWLLAAAAQDRLRLRLAMTKKERG</sequence>
<comment type="caution">
    <text evidence="1">The sequence shown here is derived from an EMBL/GenBank/DDBJ whole genome shotgun (WGS) entry which is preliminary data.</text>
</comment>
<accession>A0ABT2I4R3</accession>
<dbReference type="Proteomes" id="UP001165583">
    <property type="component" value="Unassembled WGS sequence"/>
</dbReference>
<dbReference type="EMBL" id="JANZXA010000005">
    <property type="protein sequence ID" value="MCT2399797.1"/>
    <property type="molecule type" value="Genomic_DNA"/>
</dbReference>
<name>A0ABT2I4R3_9SPHN</name>
<organism evidence="1 2">
    <name type="scientific">Novosphingobium mangrovi</name>
    <name type="common">ex Huang et al. 2023</name>
    <dbReference type="NCBI Taxonomy" id="2976432"/>
    <lineage>
        <taxon>Bacteria</taxon>
        <taxon>Pseudomonadati</taxon>
        <taxon>Pseudomonadota</taxon>
        <taxon>Alphaproteobacteria</taxon>
        <taxon>Sphingomonadales</taxon>
        <taxon>Sphingomonadaceae</taxon>
        <taxon>Novosphingobium</taxon>
    </lineage>
</organism>
<keyword evidence="2" id="KW-1185">Reference proteome</keyword>
<reference evidence="1" key="1">
    <citation type="submission" date="2022-09" db="EMBL/GenBank/DDBJ databases">
        <title>Novosphingobium sp. Nov., a polycyclic aromatic hydrocarbon-degrading bacterium isolated form mangrove sediments in HongKong.</title>
        <authorList>
            <person name="Hu Z."/>
        </authorList>
    </citation>
    <scope>NUCLEOTIDE SEQUENCE</scope>
    <source>
        <strain evidence="1">HK4-1</strain>
    </source>
</reference>
<evidence type="ECO:0000313" key="2">
    <source>
        <dbReference type="Proteomes" id="UP001165583"/>
    </source>
</evidence>
<protein>
    <submittedName>
        <fullName evidence="1">Uncharacterized protein</fullName>
    </submittedName>
</protein>
<evidence type="ECO:0000313" key="1">
    <source>
        <dbReference type="EMBL" id="MCT2399797.1"/>
    </source>
</evidence>
<proteinExistence type="predicted"/>